<dbReference type="InterPro" id="IPR039425">
    <property type="entry name" value="RNA_pol_sigma-70-like"/>
</dbReference>
<feature type="domain" description="RNA polymerase sigma factor 70 region 4 type 2" evidence="7">
    <location>
        <begin position="108"/>
        <end position="159"/>
    </location>
</feature>
<dbReference type="PANTHER" id="PTHR43133:SF60">
    <property type="entry name" value="RNA POLYMERASE SIGMA FACTOR SIGV"/>
    <property type="match status" value="1"/>
</dbReference>
<evidence type="ECO:0000256" key="1">
    <source>
        <dbReference type="ARBA" id="ARBA00010641"/>
    </source>
</evidence>
<dbReference type="EMBL" id="PPTO01000015">
    <property type="protein sequence ID" value="RDB56390.1"/>
    <property type="molecule type" value="Genomic_DNA"/>
</dbReference>
<dbReference type="GO" id="GO:0003677">
    <property type="term" value="F:DNA binding"/>
    <property type="evidence" value="ECO:0007669"/>
    <property type="project" value="InterPro"/>
</dbReference>
<evidence type="ECO:0000256" key="2">
    <source>
        <dbReference type="ARBA" id="ARBA00023015"/>
    </source>
</evidence>
<keyword evidence="3" id="KW-0731">Sigma factor</keyword>
<dbReference type="Pfam" id="PF08281">
    <property type="entry name" value="Sigma70_r4_2"/>
    <property type="match status" value="1"/>
</dbReference>
<evidence type="ECO:0000259" key="6">
    <source>
        <dbReference type="Pfam" id="PF04542"/>
    </source>
</evidence>
<dbReference type="InterPro" id="IPR007627">
    <property type="entry name" value="RNA_pol_sigma70_r2"/>
</dbReference>
<sequence>MKPSEDISRAMNEHGDAVWRACVAYVPAHDAEDALQNTFLKYAMHDQAFSSASYERAWLLRVAINECKDALKAARAKNVSLESRLETYNDHLLGIQDDSTQTEIGVKRILEAMDALGDPPKTQVYLALVEGYTAPEISEMTNMPENTVYSWISRGRKRLREVLS</sequence>
<evidence type="ECO:0000256" key="4">
    <source>
        <dbReference type="ARBA" id="ARBA00023163"/>
    </source>
</evidence>
<comment type="caution">
    <text evidence="8">The sequence shown here is derived from an EMBL/GenBank/DDBJ whole genome shotgun (WGS) entry which is preliminary data.</text>
</comment>
<feature type="coiled-coil region" evidence="5">
    <location>
        <begin position="64"/>
        <end position="91"/>
    </location>
</feature>
<evidence type="ECO:0000259" key="7">
    <source>
        <dbReference type="Pfam" id="PF08281"/>
    </source>
</evidence>
<dbReference type="SUPFAM" id="SSF88946">
    <property type="entry name" value="Sigma2 domain of RNA polymerase sigma factors"/>
    <property type="match status" value="1"/>
</dbReference>
<gene>
    <name evidence="8" type="ORF">C1881_08535</name>
</gene>
<dbReference type="GO" id="GO:0006352">
    <property type="term" value="P:DNA-templated transcription initiation"/>
    <property type="evidence" value="ECO:0007669"/>
    <property type="project" value="InterPro"/>
</dbReference>
<reference evidence="8 9" key="1">
    <citation type="journal article" date="2018" name="Elife">
        <title>Discovery and characterization of a prevalent human gut bacterial enzyme sufficient for the inactivation of a family of plant toxins.</title>
        <authorList>
            <person name="Koppel N."/>
            <person name="Bisanz J.E."/>
            <person name="Pandelia M.E."/>
            <person name="Turnbaugh P.J."/>
            <person name="Balskus E.P."/>
        </authorList>
    </citation>
    <scope>NUCLEOTIDE SEQUENCE [LARGE SCALE GENOMIC DNA]</scope>
    <source>
        <strain evidence="8 9">OB21 GAM31</strain>
    </source>
</reference>
<dbReference type="SUPFAM" id="SSF88659">
    <property type="entry name" value="Sigma3 and sigma4 domains of RNA polymerase sigma factors"/>
    <property type="match status" value="1"/>
</dbReference>
<dbReference type="Gene3D" id="1.10.1740.10">
    <property type="match status" value="1"/>
</dbReference>
<dbReference type="NCBIfam" id="TIGR02937">
    <property type="entry name" value="sigma70-ECF"/>
    <property type="match status" value="1"/>
</dbReference>
<keyword evidence="5" id="KW-0175">Coiled coil</keyword>
<name>A0A369LAN0_9ACTN</name>
<dbReference type="RefSeq" id="WP_114616108.1">
    <property type="nucleotide sequence ID" value="NZ_PPTO01000015.1"/>
</dbReference>
<dbReference type="Gene3D" id="1.10.10.10">
    <property type="entry name" value="Winged helix-like DNA-binding domain superfamily/Winged helix DNA-binding domain"/>
    <property type="match status" value="1"/>
</dbReference>
<dbReference type="InterPro" id="IPR036388">
    <property type="entry name" value="WH-like_DNA-bd_sf"/>
</dbReference>
<comment type="similarity">
    <text evidence="1">Belongs to the sigma-70 factor family. ECF subfamily.</text>
</comment>
<keyword evidence="4" id="KW-0804">Transcription</keyword>
<dbReference type="InterPro" id="IPR014284">
    <property type="entry name" value="RNA_pol_sigma-70_dom"/>
</dbReference>
<evidence type="ECO:0000313" key="9">
    <source>
        <dbReference type="Proteomes" id="UP000253975"/>
    </source>
</evidence>
<accession>A0A369LAN0</accession>
<dbReference type="InterPro" id="IPR013324">
    <property type="entry name" value="RNA_pol_sigma_r3/r4-like"/>
</dbReference>
<dbReference type="PANTHER" id="PTHR43133">
    <property type="entry name" value="RNA POLYMERASE ECF-TYPE SIGMA FACTO"/>
    <property type="match status" value="1"/>
</dbReference>
<dbReference type="InterPro" id="IPR013249">
    <property type="entry name" value="RNA_pol_sigma70_r4_t2"/>
</dbReference>
<dbReference type="GO" id="GO:0016987">
    <property type="term" value="F:sigma factor activity"/>
    <property type="evidence" value="ECO:0007669"/>
    <property type="project" value="UniProtKB-KW"/>
</dbReference>
<proteinExistence type="inferred from homology"/>
<keyword evidence="2" id="KW-0805">Transcription regulation</keyword>
<dbReference type="Proteomes" id="UP000253975">
    <property type="component" value="Unassembled WGS sequence"/>
</dbReference>
<evidence type="ECO:0000256" key="5">
    <source>
        <dbReference type="SAM" id="Coils"/>
    </source>
</evidence>
<protein>
    <submittedName>
        <fullName evidence="8">RNA polymerase subunit sigma-24</fullName>
    </submittedName>
</protein>
<evidence type="ECO:0000256" key="3">
    <source>
        <dbReference type="ARBA" id="ARBA00023082"/>
    </source>
</evidence>
<feature type="domain" description="RNA polymerase sigma-70 region 2" evidence="6">
    <location>
        <begin position="12"/>
        <end position="75"/>
    </location>
</feature>
<organism evidence="8 9">
    <name type="scientific">Slackia isoflavoniconvertens</name>
    <dbReference type="NCBI Taxonomy" id="572010"/>
    <lineage>
        <taxon>Bacteria</taxon>
        <taxon>Bacillati</taxon>
        <taxon>Actinomycetota</taxon>
        <taxon>Coriobacteriia</taxon>
        <taxon>Eggerthellales</taxon>
        <taxon>Eggerthellaceae</taxon>
        <taxon>Slackia</taxon>
    </lineage>
</organism>
<dbReference type="AlphaFoldDB" id="A0A369LAN0"/>
<dbReference type="Pfam" id="PF04542">
    <property type="entry name" value="Sigma70_r2"/>
    <property type="match status" value="1"/>
</dbReference>
<evidence type="ECO:0000313" key="8">
    <source>
        <dbReference type="EMBL" id="RDB56390.1"/>
    </source>
</evidence>
<dbReference type="CDD" id="cd06171">
    <property type="entry name" value="Sigma70_r4"/>
    <property type="match status" value="1"/>
</dbReference>
<dbReference type="InterPro" id="IPR013325">
    <property type="entry name" value="RNA_pol_sigma_r2"/>
</dbReference>